<keyword evidence="1" id="KW-0812">Transmembrane</keyword>
<feature type="transmembrane region" description="Helical" evidence="1">
    <location>
        <begin position="101"/>
        <end position="118"/>
    </location>
</feature>
<dbReference type="Proteomes" id="UP000502996">
    <property type="component" value="Chromosome"/>
</dbReference>
<feature type="transmembrane region" description="Helical" evidence="1">
    <location>
        <begin position="124"/>
        <end position="145"/>
    </location>
</feature>
<feature type="transmembrane region" description="Helical" evidence="1">
    <location>
        <begin position="69"/>
        <end position="89"/>
    </location>
</feature>
<dbReference type="EMBL" id="CP049257">
    <property type="protein sequence ID" value="QIG42576.1"/>
    <property type="molecule type" value="Genomic_DNA"/>
</dbReference>
<protein>
    <submittedName>
        <fullName evidence="2">Uncharacterized protein</fullName>
    </submittedName>
</protein>
<keyword evidence="1" id="KW-0472">Membrane</keyword>
<gene>
    <name evidence="2" type="ORF">G5V58_07095</name>
</gene>
<keyword evidence="1" id="KW-1133">Transmembrane helix</keyword>
<name>A0A6G6WBI9_9ACTN</name>
<dbReference type="KEGG" id="nano:G5V58_07095"/>
<evidence type="ECO:0000313" key="2">
    <source>
        <dbReference type="EMBL" id="QIG42576.1"/>
    </source>
</evidence>
<reference evidence="2 3" key="1">
    <citation type="submission" date="2020-02" db="EMBL/GenBank/DDBJ databases">
        <title>Full genome sequence of Nocardioides sp. R-3366.</title>
        <authorList>
            <person name="Im W.-T."/>
        </authorList>
    </citation>
    <scope>NUCLEOTIDE SEQUENCE [LARGE SCALE GENOMIC DNA]</scope>
    <source>
        <strain evidence="2 3">R-3366</strain>
    </source>
</reference>
<sequence>MSAQQPASVTWAVRLLYAIVALGLLVTVLIVVLHDQLIRSWAEGRRDLRRVLDTQGLDAVKNGDVHVPAFVPVAIVLFVVVAMLIWVLTEFLRKGYPWARVALTVTLFFLAVGTIAGLRTGAPLTFMVLSIASFPIEAVAVFFLWHQDTAAYLRGSWNAPGEDRARA</sequence>
<keyword evidence="3" id="KW-1185">Reference proteome</keyword>
<dbReference type="RefSeq" id="WP_165230366.1">
    <property type="nucleotide sequence ID" value="NZ_CP049257.1"/>
</dbReference>
<evidence type="ECO:0000313" key="3">
    <source>
        <dbReference type="Proteomes" id="UP000502996"/>
    </source>
</evidence>
<feature type="transmembrane region" description="Helical" evidence="1">
    <location>
        <begin position="12"/>
        <end position="33"/>
    </location>
</feature>
<organism evidence="2 3">
    <name type="scientific">Nocardioides anomalus</name>
    <dbReference type="NCBI Taxonomy" id="2712223"/>
    <lineage>
        <taxon>Bacteria</taxon>
        <taxon>Bacillati</taxon>
        <taxon>Actinomycetota</taxon>
        <taxon>Actinomycetes</taxon>
        <taxon>Propionibacteriales</taxon>
        <taxon>Nocardioidaceae</taxon>
        <taxon>Nocardioides</taxon>
    </lineage>
</organism>
<evidence type="ECO:0000256" key="1">
    <source>
        <dbReference type="SAM" id="Phobius"/>
    </source>
</evidence>
<proteinExistence type="predicted"/>
<accession>A0A6G6WBI9</accession>
<dbReference type="AlphaFoldDB" id="A0A6G6WBI9"/>